<reference evidence="2 3" key="1">
    <citation type="submission" date="2018-03" db="EMBL/GenBank/DDBJ databases">
        <title>Genomic Encyclopedia of Type Strains, Phase III (KMG-III): the genomes of soil and plant-associated and newly described type strains.</title>
        <authorList>
            <person name="Whitman W."/>
        </authorList>
    </citation>
    <scope>NUCLEOTIDE SEQUENCE [LARGE SCALE GENOMIC DNA]</scope>
    <source>
        <strain evidence="2 3">CGMCC 1.12484</strain>
    </source>
</reference>
<dbReference type="SUPFAM" id="SSF51197">
    <property type="entry name" value="Clavaminate synthase-like"/>
    <property type="match status" value="1"/>
</dbReference>
<organism evidence="2 3">
    <name type="scientific">Glaciihabitans tibetensis</name>
    <dbReference type="NCBI Taxonomy" id="1266600"/>
    <lineage>
        <taxon>Bacteria</taxon>
        <taxon>Bacillati</taxon>
        <taxon>Actinomycetota</taxon>
        <taxon>Actinomycetes</taxon>
        <taxon>Micrococcales</taxon>
        <taxon>Microbacteriaceae</taxon>
        <taxon>Glaciihabitans</taxon>
    </lineage>
</organism>
<evidence type="ECO:0008006" key="4">
    <source>
        <dbReference type="Google" id="ProtNLM"/>
    </source>
</evidence>
<dbReference type="Gene3D" id="3.60.130.10">
    <property type="entry name" value="Clavaminate synthase-like"/>
    <property type="match status" value="1"/>
</dbReference>
<sequence length="215" mass="23637">MHKTLEVILREVSQSGWATTSGTIEEVSRAASLSGLRSAILSGGKHHRVLVPHTTTEAPPRSLSAVYGLEAQPLHTDGAHLPEPPDLVILHSDSVSATPTVVWCWKGRRAPWIPGHVDQGVFTVRGSRGSYLASARDVGRLRFDPVCMSPGDPQAKLTVKFFADERQRAHVHEWNEPNTLLFIDNRQSLHARNAVVEDPSTRAISRLTYNMALTS</sequence>
<evidence type="ECO:0000313" key="3">
    <source>
        <dbReference type="Proteomes" id="UP000237983"/>
    </source>
</evidence>
<name>A0A2T0VH14_9MICO</name>
<dbReference type="InterPro" id="IPR042098">
    <property type="entry name" value="TauD-like_sf"/>
</dbReference>
<gene>
    <name evidence="2" type="ORF">B0I08_102179</name>
</gene>
<comment type="caution">
    <text evidence="2">The sequence shown here is derived from an EMBL/GenBank/DDBJ whole genome shotgun (WGS) entry which is preliminary data.</text>
</comment>
<dbReference type="Proteomes" id="UP000237983">
    <property type="component" value="Unassembled WGS sequence"/>
</dbReference>
<accession>A0A2T0VH14</accession>
<keyword evidence="1" id="KW-0560">Oxidoreductase</keyword>
<dbReference type="GO" id="GO:0016491">
    <property type="term" value="F:oxidoreductase activity"/>
    <property type="evidence" value="ECO:0007669"/>
    <property type="project" value="UniProtKB-KW"/>
</dbReference>
<dbReference type="EMBL" id="PVTL01000002">
    <property type="protein sequence ID" value="PRY69504.1"/>
    <property type="molecule type" value="Genomic_DNA"/>
</dbReference>
<evidence type="ECO:0000256" key="1">
    <source>
        <dbReference type="ARBA" id="ARBA00023002"/>
    </source>
</evidence>
<dbReference type="AlphaFoldDB" id="A0A2T0VH14"/>
<keyword evidence="3" id="KW-1185">Reference proteome</keyword>
<evidence type="ECO:0000313" key="2">
    <source>
        <dbReference type="EMBL" id="PRY69504.1"/>
    </source>
</evidence>
<protein>
    <recommendedName>
        <fullName evidence="4">TfdA family taurine catabolism dioxygenase TauD</fullName>
    </recommendedName>
</protein>
<proteinExistence type="predicted"/>